<name>A0A249W0M6_VIBPH</name>
<dbReference type="EMBL" id="CP023247">
    <property type="protein sequence ID" value="ASZ50272.1"/>
    <property type="molecule type" value="Genomic_DNA"/>
</dbReference>
<organism evidence="1">
    <name type="scientific">Vibrio parahaemolyticus</name>
    <dbReference type="NCBI Taxonomy" id="670"/>
    <lineage>
        <taxon>Bacteria</taxon>
        <taxon>Pseudomonadati</taxon>
        <taxon>Pseudomonadota</taxon>
        <taxon>Gammaproteobacteria</taxon>
        <taxon>Vibrionales</taxon>
        <taxon>Vibrionaceae</taxon>
        <taxon>Vibrio</taxon>
    </lineage>
</organism>
<accession>A0A249W0M6</accession>
<protein>
    <submittedName>
        <fullName evidence="1">Uncharacterized protein</fullName>
    </submittedName>
</protein>
<gene>
    <name evidence="1" type="ORF">YA91_06730</name>
    <name evidence="2" type="ORF">YA91_06800</name>
</gene>
<reference evidence="1" key="1">
    <citation type="submission" date="2017-09" db="EMBL/GenBank/DDBJ databases">
        <authorList>
            <person name="Ehlers B."/>
            <person name="Leendertz F.H."/>
        </authorList>
    </citation>
    <scope>NUCLEOTIDE SEQUENCE</scope>
    <source>
        <strain evidence="1">MAVP-26</strain>
    </source>
</reference>
<proteinExistence type="predicted"/>
<evidence type="ECO:0000313" key="2">
    <source>
        <dbReference type="EMBL" id="ASZ50282.1"/>
    </source>
</evidence>
<dbReference type="AlphaFoldDB" id="A0A249W0M6"/>
<sequence length="120" mass="13954">MKQCHASAICFTLVTHCHNSVTLFCLNPPCILELYRVWILRLKQTTLSEETLTNLKAVEYQWVRTMYVEGYNESEINHYIQTCFGGDTTFANLFRRVALQQESLYTLLQYVGCAPSSREF</sequence>
<evidence type="ECO:0000313" key="1">
    <source>
        <dbReference type="EMBL" id="ASZ50272.1"/>
    </source>
</evidence>
<dbReference type="EMBL" id="CP023247">
    <property type="protein sequence ID" value="ASZ50282.1"/>
    <property type="molecule type" value="Genomic_DNA"/>
</dbReference>